<dbReference type="AlphaFoldDB" id="A0A0R2CIQ6"/>
<dbReference type="EMBL" id="AYZE01000010">
    <property type="protein sequence ID" value="KRM91496.1"/>
    <property type="molecule type" value="Genomic_DNA"/>
</dbReference>
<name>A0A0R2CIQ6_9LACO</name>
<dbReference type="InterPro" id="IPR009681">
    <property type="entry name" value="Phage_TAC_Siphoviridae"/>
</dbReference>
<accession>A0A0R2CIQ6</accession>
<dbReference type="RefSeq" id="WP_057828731.1">
    <property type="nucleotide sequence ID" value="NZ_AYZE01000010.1"/>
</dbReference>
<evidence type="ECO:0000313" key="1">
    <source>
        <dbReference type="EMBL" id="KRM91496.1"/>
    </source>
</evidence>
<evidence type="ECO:0000313" key="2">
    <source>
        <dbReference type="Proteomes" id="UP000051131"/>
    </source>
</evidence>
<dbReference type="OrthoDB" id="2146112at2"/>
<comment type="caution">
    <text evidence="1">The sequence shown here is derived from an EMBL/GenBank/DDBJ whole genome shotgun (WGS) entry which is preliminary data.</text>
</comment>
<protein>
    <submittedName>
        <fullName evidence="1">Uncharacterized protein</fullName>
    </submittedName>
</protein>
<reference evidence="1 2" key="1">
    <citation type="journal article" date="2015" name="Genome Announc.">
        <title>Expanding the biotechnology potential of lactobacilli through comparative genomics of 213 strains and associated genera.</title>
        <authorList>
            <person name="Sun Z."/>
            <person name="Harris H.M."/>
            <person name="McCann A."/>
            <person name="Guo C."/>
            <person name="Argimon S."/>
            <person name="Zhang W."/>
            <person name="Yang X."/>
            <person name="Jeffery I.B."/>
            <person name="Cooney J.C."/>
            <person name="Kagawa T.F."/>
            <person name="Liu W."/>
            <person name="Song Y."/>
            <person name="Salvetti E."/>
            <person name="Wrobel A."/>
            <person name="Rasinkangas P."/>
            <person name="Parkhill J."/>
            <person name="Rea M.C."/>
            <person name="O'Sullivan O."/>
            <person name="Ritari J."/>
            <person name="Douillard F.P."/>
            <person name="Paul Ross R."/>
            <person name="Yang R."/>
            <person name="Briner A.E."/>
            <person name="Felis G.E."/>
            <person name="de Vos W.M."/>
            <person name="Barrangou R."/>
            <person name="Klaenhammer T.R."/>
            <person name="Caufield P.W."/>
            <person name="Cui Y."/>
            <person name="Zhang H."/>
            <person name="O'Toole P.W."/>
        </authorList>
    </citation>
    <scope>NUCLEOTIDE SEQUENCE [LARGE SCALE GENOMIC DNA]</scope>
    <source>
        <strain evidence="1 2">DSM 21116</strain>
    </source>
</reference>
<dbReference type="STRING" id="1423729.FC80_GL000463"/>
<organism evidence="1 2">
    <name type="scientific">Liquorilactobacillus cacaonum DSM 21116</name>
    <dbReference type="NCBI Taxonomy" id="1423729"/>
    <lineage>
        <taxon>Bacteria</taxon>
        <taxon>Bacillati</taxon>
        <taxon>Bacillota</taxon>
        <taxon>Bacilli</taxon>
        <taxon>Lactobacillales</taxon>
        <taxon>Lactobacillaceae</taxon>
        <taxon>Liquorilactobacillus</taxon>
    </lineage>
</organism>
<dbReference type="Proteomes" id="UP000051131">
    <property type="component" value="Unassembled WGS sequence"/>
</dbReference>
<proteinExistence type="predicted"/>
<sequence length="113" mass="13151">MEQIYIKQLKKKFNVVTSNKVIKLTYRTQLAMAHAGDTDEKTSTERIEASLKMTEMGTDYLRDVLKLSDSQYEKIDDLDIDETVELVNYVIMRVTGLTDEEIEKYYKGADEKK</sequence>
<dbReference type="PATRIC" id="fig|1423729.3.peg.465"/>
<gene>
    <name evidence="1" type="ORF">FC80_GL000463</name>
</gene>
<keyword evidence="2" id="KW-1185">Reference proteome</keyword>
<dbReference type="Pfam" id="PF06896">
    <property type="entry name" value="Phage_TAC_3"/>
    <property type="match status" value="1"/>
</dbReference>